<feature type="region of interest" description="Disordered" evidence="1">
    <location>
        <begin position="641"/>
        <end position="679"/>
    </location>
</feature>
<evidence type="ECO:0000313" key="2">
    <source>
        <dbReference type="EMBL" id="PHH72554.1"/>
    </source>
</evidence>
<dbReference type="Proteomes" id="UP000224854">
    <property type="component" value="Unassembled WGS sequence"/>
</dbReference>
<dbReference type="OrthoDB" id="10513103at2759"/>
<dbReference type="EMBL" id="NJEU01000575">
    <property type="protein sequence ID" value="PHH72554.1"/>
    <property type="molecule type" value="Genomic_DNA"/>
</dbReference>
<accession>A0A2C5YZT0</accession>
<keyword evidence="3" id="KW-1185">Reference proteome</keyword>
<gene>
    <name evidence="2" type="ORF">CDD82_5916</name>
</gene>
<comment type="caution">
    <text evidence="2">The sequence shown here is derived from an EMBL/GenBank/DDBJ whole genome shotgun (WGS) entry which is preliminary data.</text>
</comment>
<protein>
    <submittedName>
        <fullName evidence="2">Uncharacterized protein</fullName>
    </submittedName>
</protein>
<organism evidence="2 3">
    <name type="scientific">Ophiocordyceps australis</name>
    <dbReference type="NCBI Taxonomy" id="1399860"/>
    <lineage>
        <taxon>Eukaryota</taxon>
        <taxon>Fungi</taxon>
        <taxon>Dikarya</taxon>
        <taxon>Ascomycota</taxon>
        <taxon>Pezizomycotina</taxon>
        <taxon>Sordariomycetes</taxon>
        <taxon>Hypocreomycetidae</taxon>
        <taxon>Hypocreales</taxon>
        <taxon>Ophiocordycipitaceae</taxon>
        <taxon>Ophiocordyceps</taxon>
    </lineage>
</organism>
<feature type="compositionally biased region" description="Basic and acidic residues" evidence="1">
    <location>
        <begin position="78"/>
        <end position="88"/>
    </location>
</feature>
<reference evidence="2 3" key="1">
    <citation type="submission" date="2017-06" db="EMBL/GenBank/DDBJ databases">
        <title>Ant-infecting Ophiocordyceps genomes reveal a high diversity of potential behavioral manipulation genes and a possible major role for enterotoxins.</title>
        <authorList>
            <person name="De Bekker C."/>
            <person name="Evans H.C."/>
            <person name="Brachmann A."/>
            <person name="Hughes D.P."/>
        </authorList>
    </citation>
    <scope>NUCLEOTIDE SEQUENCE [LARGE SCALE GENOMIC DNA]</scope>
    <source>
        <strain evidence="2 3">1348a</strain>
    </source>
</reference>
<evidence type="ECO:0000256" key="1">
    <source>
        <dbReference type="SAM" id="MobiDB-lite"/>
    </source>
</evidence>
<feature type="compositionally biased region" description="Acidic residues" evidence="1">
    <location>
        <begin position="645"/>
        <end position="663"/>
    </location>
</feature>
<name>A0A2C5YZT0_9HYPO</name>
<dbReference type="AlphaFoldDB" id="A0A2C5YZT0"/>
<proteinExistence type="predicted"/>
<sequence length="775" mass="85387">MKATIIFSAAFIGMAIANKTELFGRGLGSKAPAYLERPPMAQIAEQARKGLDALKGPYRESPTGGRSPMRHQPGGLPELRRSRKKDEGVPGTPGNPLGPRKKTDKSQLRDLTPSGRYSMGNYSPGDPRDSSSAGSRGYSPGSSKSYSSGSSRSFSPGSLRSYSSEGSRIYSSGRSRSHSSGPSTSYSSGGSTSHLSRGSMSYSLGDSSEPRRSRQNNYDPRGTPGSPRGPRKKPDRIYSNCGRKRDLCVPVSNKQLAALTDRIVGKEFPRLMKDNKQLTPTNSNGRKLTVTELCDQFRLNRKPKTVMIKRPAIRFASRVAGAAAIALYISDVISVFTTKGSTTQEMTSAIVSIIPILGCGYSYDEQIKVGRSIGIDIAFGLCIASDVALFVGPAGWIFYAVAKPIQIVIQFIEESSAEYLIRLCTSGWDNTFQELKESFASSHFIEYLQSRYSTEIAAALYVHAEQTALLQVGKVTMINSAKPSDMGMVEDKFDQGWKEIFAQTCSRINNIESQFQHLMTASTQATVADAREKYYYKFIETLRAQFLREAAFARDSFGDSVPTDDLVMEYNFKVDQVLRSKLDLRSHFFAVQQEEIRATVLASLRHVKVTYVKLCSTPYQTTLPAPPSDIRVDDIEADASQADDGQADGDQADDDQADDVEDANSDHDNGSSSNGDFKDGYFVYKDENGYDIEHKQTPDELPTFRQLVHGPRGQVYVPPPENVVVLRFYPRADFRGHCIEGVFRRGTCFPILVREAVTAASIFPVSSYNACRFFA</sequence>
<evidence type="ECO:0000313" key="3">
    <source>
        <dbReference type="Proteomes" id="UP000224854"/>
    </source>
</evidence>
<feature type="region of interest" description="Disordered" evidence="1">
    <location>
        <begin position="54"/>
        <end position="239"/>
    </location>
</feature>
<feature type="compositionally biased region" description="Low complexity" evidence="1">
    <location>
        <begin position="134"/>
        <end position="199"/>
    </location>
</feature>